<keyword evidence="1" id="KW-0472">Membrane</keyword>
<protein>
    <submittedName>
        <fullName evidence="2">Uncharacterized protein</fullName>
    </submittedName>
</protein>
<organism evidence="2 3">
    <name type="scientific">Lysobacter soli</name>
    <dbReference type="NCBI Taxonomy" id="453783"/>
    <lineage>
        <taxon>Bacteria</taxon>
        <taxon>Pseudomonadati</taxon>
        <taxon>Pseudomonadota</taxon>
        <taxon>Gammaproteobacteria</taxon>
        <taxon>Lysobacterales</taxon>
        <taxon>Lysobacteraceae</taxon>
        <taxon>Lysobacter</taxon>
    </lineage>
</organism>
<keyword evidence="1" id="KW-0812">Transmembrane</keyword>
<evidence type="ECO:0000256" key="1">
    <source>
        <dbReference type="SAM" id="Phobius"/>
    </source>
</evidence>
<keyword evidence="3" id="KW-1185">Reference proteome</keyword>
<accession>A0A3D8VGY3</accession>
<feature type="transmembrane region" description="Helical" evidence="1">
    <location>
        <begin position="32"/>
        <end position="54"/>
    </location>
</feature>
<gene>
    <name evidence="2" type="ORF">DX912_03735</name>
</gene>
<dbReference type="EMBL" id="QTJR01000002">
    <property type="protein sequence ID" value="RDY68626.1"/>
    <property type="molecule type" value="Genomic_DNA"/>
</dbReference>
<name>A0A3D8VGY3_9GAMM</name>
<evidence type="ECO:0000313" key="2">
    <source>
        <dbReference type="EMBL" id="RDY68626.1"/>
    </source>
</evidence>
<feature type="transmembrane region" description="Helical" evidence="1">
    <location>
        <begin position="7"/>
        <end position="26"/>
    </location>
</feature>
<evidence type="ECO:0000313" key="3">
    <source>
        <dbReference type="Proteomes" id="UP000256829"/>
    </source>
</evidence>
<feature type="transmembrane region" description="Helical" evidence="1">
    <location>
        <begin position="89"/>
        <end position="114"/>
    </location>
</feature>
<sequence>MLQTASILFAITALGGLLMAAIRFATKHNPPAWLAMGHGLLAASGLTLVIYALCTQAVHPTVLFALVLFLLAAGGGAIMSLAYKWRQRLLPAWLVIAHALIAAIALVLLLLAVFGGSPDQAG</sequence>
<dbReference type="AlphaFoldDB" id="A0A3D8VGY3"/>
<dbReference type="RefSeq" id="WP_115841139.1">
    <property type="nucleotide sequence ID" value="NZ_CP183976.1"/>
</dbReference>
<proteinExistence type="predicted"/>
<reference evidence="2 3" key="1">
    <citation type="submission" date="2018-08" db="EMBL/GenBank/DDBJ databases">
        <title>Lysobacter soli KCTC 22011, whole genome shotgun sequence.</title>
        <authorList>
            <person name="Zhang X."/>
            <person name="Feng G."/>
            <person name="Zhu H."/>
        </authorList>
    </citation>
    <scope>NUCLEOTIDE SEQUENCE [LARGE SCALE GENOMIC DNA]</scope>
    <source>
        <strain evidence="2 3">KCTC 22011</strain>
    </source>
</reference>
<keyword evidence="1" id="KW-1133">Transmembrane helix</keyword>
<comment type="caution">
    <text evidence="2">The sequence shown here is derived from an EMBL/GenBank/DDBJ whole genome shotgun (WGS) entry which is preliminary data.</text>
</comment>
<dbReference type="Proteomes" id="UP000256829">
    <property type="component" value="Unassembled WGS sequence"/>
</dbReference>
<feature type="transmembrane region" description="Helical" evidence="1">
    <location>
        <begin position="61"/>
        <end position="83"/>
    </location>
</feature>